<accession>A0ABR5MN69</accession>
<sequence length="263" mass="30037">MIEISNHENVTCVKTVTPSKNTVYLYLVDGMLIDTGPIIVENELIAFYDQYDFDLVTLTHSHEDHAGTASWIQKNKNVPIYIHPKGITVCEKPADYPVYRQIAWGIREEFNPLPLGESIQSRNLEWEAFYTPGHADDHVSLFNKQTGRLFSGDIYILPTVKVLMKTESISKMMNSIQTLLKLDFGAMYCSHAGYLPDGREKLETKLDNLRGIYDSVMDLYKKGYSVSEIDKTLFAKKYRLEEYSKGEYSSINIVHSIVSDIQS</sequence>
<reference evidence="2 3" key="1">
    <citation type="submission" date="2015-07" db="EMBL/GenBank/DDBJ databases">
        <title>High-quality draft genome sequence of Oceanobacillus caeni HM6, a bacillus isolated from a human feces.</title>
        <authorList>
            <person name="Kumar J."/>
            <person name="Verma M.K."/>
            <person name="Pandey R."/>
            <person name="Bhambi M."/>
            <person name="Chauhan N."/>
        </authorList>
    </citation>
    <scope>NUCLEOTIDE SEQUENCE [LARGE SCALE GENOMIC DNA]</scope>
    <source>
        <strain evidence="2 3">HM6</strain>
    </source>
</reference>
<gene>
    <name evidence="2" type="ORF">AFL42_01735</name>
</gene>
<dbReference type="SUPFAM" id="SSF56281">
    <property type="entry name" value="Metallo-hydrolase/oxidoreductase"/>
    <property type="match status" value="1"/>
</dbReference>
<dbReference type="Proteomes" id="UP000037854">
    <property type="component" value="Unassembled WGS sequence"/>
</dbReference>
<name>A0ABR5MN69_9BACI</name>
<feature type="domain" description="Metallo-beta-lactamase" evidence="1">
    <location>
        <begin position="22"/>
        <end position="191"/>
    </location>
</feature>
<dbReference type="InterPro" id="IPR050662">
    <property type="entry name" value="Sec-metab_biosynth-thioest"/>
</dbReference>
<keyword evidence="3" id="KW-1185">Reference proteome</keyword>
<protein>
    <submittedName>
        <fullName evidence="2">Beta-lactamase</fullName>
    </submittedName>
</protein>
<evidence type="ECO:0000313" key="3">
    <source>
        <dbReference type="Proteomes" id="UP000037854"/>
    </source>
</evidence>
<evidence type="ECO:0000259" key="1">
    <source>
        <dbReference type="SMART" id="SM00849"/>
    </source>
</evidence>
<dbReference type="EMBL" id="LGTK01000003">
    <property type="protein sequence ID" value="KPH78453.1"/>
    <property type="molecule type" value="Genomic_DNA"/>
</dbReference>
<dbReference type="SMART" id="SM00849">
    <property type="entry name" value="Lactamase_B"/>
    <property type="match status" value="1"/>
</dbReference>
<dbReference type="InterPro" id="IPR001279">
    <property type="entry name" value="Metallo-B-lactamas"/>
</dbReference>
<dbReference type="Gene3D" id="3.60.15.10">
    <property type="entry name" value="Ribonuclease Z/Hydroxyacylglutathione hydrolase-like"/>
    <property type="match status" value="1"/>
</dbReference>
<organism evidence="2 3">
    <name type="scientific">Oceanobacillus caeni</name>
    <dbReference type="NCBI Taxonomy" id="405946"/>
    <lineage>
        <taxon>Bacteria</taxon>
        <taxon>Bacillati</taxon>
        <taxon>Bacillota</taxon>
        <taxon>Bacilli</taxon>
        <taxon>Bacillales</taxon>
        <taxon>Bacillaceae</taxon>
        <taxon>Oceanobacillus</taxon>
    </lineage>
</organism>
<comment type="caution">
    <text evidence="2">The sequence shown here is derived from an EMBL/GenBank/DDBJ whole genome shotgun (WGS) entry which is preliminary data.</text>
</comment>
<dbReference type="PANTHER" id="PTHR23131">
    <property type="entry name" value="ENDORIBONUCLEASE LACTB2"/>
    <property type="match status" value="1"/>
</dbReference>
<evidence type="ECO:0000313" key="2">
    <source>
        <dbReference type="EMBL" id="KPH78453.1"/>
    </source>
</evidence>
<proteinExistence type="predicted"/>
<dbReference type="InterPro" id="IPR036866">
    <property type="entry name" value="RibonucZ/Hydroxyglut_hydro"/>
</dbReference>
<dbReference type="RefSeq" id="WP_060667616.1">
    <property type="nucleotide sequence ID" value="NZ_LGTK01000003.1"/>
</dbReference>
<dbReference type="Pfam" id="PF00753">
    <property type="entry name" value="Lactamase_B"/>
    <property type="match status" value="1"/>
</dbReference>